<gene>
    <name evidence="2" type="ORF">O181_075514</name>
</gene>
<proteinExistence type="predicted"/>
<dbReference type="InterPro" id="IPR013103">
    <property type="entry name" value="RVT_2"/>
</dbReference>
<sequence length="176" mass="19800">MDAQDLLYKTIQVLSVFCNGTPSTYREAMGMKEVEKWRKACEDELRSLEEMGVWSEVEAPATTPILGTRWVFALKTNANGEVMRHKARLVVQGHCQIKGINFEETFAPTPTFTTLRSLFVIASAFNWKVTTFDVTTAYLHSEIDEYIYVRSPPGGSINKGKLLKLNKALYGLKQAG</sequence>
<evidence type="ECO:0000259" key="1">
    <source>
        <dbReference type="Pfam" id="PF07727"/>
    </source>
</evidence>
<dbReference type="EMBL" id="AVOT02040559">
    <property type="protein sequence ID" value="MBW0535799.1"/>
    <property type="molecule type" value="Genomic_DNA"/>
</dbReference>
<reference evidence="2" key="1">
    <citation type="submission" date="2021-03" db="EMBL/GenBank/DDBJ databases">
        <title>Draft genome sequence of rust myrtle Austropuccinia psidii MF-1, a brazilian biotype.</title>
        <authorList>
            <person name="Quecine M.C."/>
            <person name="Pachon D.M.R."/>
            <person name="Bonatelli M.L."/>
            <person name="Correr F.H."/>
            <person name="Franceschini L.M."/>
            <person name="Leite T.F."/>
            <person name="Margarido G.R.A."/>
            <person name="Almeida C.A."/>
            <person name="Ferrarezi J.A."/>
            <person name="Labate C.A."/>
        </authorList>
    </citation>
    <scope>NUCLEOTIDE SEQUENCE</scope>
    <source>
        <strain evidence="2">MF-1</strain>
    </source>
</reference>
<evidence type="ECO:0000313" key="3">
    <source>
        <dbReference type="Proteomes" id="UP000765509"/>
    </source>
</evidence>
<evidence type="ECO:0000313" key="2">
    <source>
        <dbReference type="EMBL" id="MBW0535799.1"/>
    </source>
</evidence>
<dbReference type="AlphaFoldDB" id="A0A9Q3FAQ5"/>
<feature type="domain" description="Reverse transcriptase Ty1/copia-type" evidence="1">
    <location>
        <begin position="53"/>
        <end position="176"/>
    </location>
</feature>
<dbReference type="Proteomes" id="UP000765509">
    <property type="component" value="Unassembled WGS sequence"/>
</dbReference>
<keyword evidence="3" id="KW-1185">Reference proteome</keyword>
<comment type="caution">
    <text evidence="2">The sequence shown here is derived from an EMBL/GenBank/DDBJ whole genome shotgun (WGS) entry which is preliminary data.</text>
</comment>
<protein>
    <recommendedName>
        <fullName evidence="1">Reverse transcriptase Ty1/copia-type domain-containing protein</fullName>
    </recommendedName>
</protein>
<dbReference type="OrthoDB" id="3055696at2759"/>
<name>A0A9Q3FAQ5_9BASI</name>
<organism evidence="2 3">
    <name type="scientific">Austropuccinia psidii MF-1</name>
    <dbReference type="NCBI Taxonomy" id="1389203"/>
    <lineage>
        <taxon>Eukaryota</taxon>
        <taxon>Fungi</taxon>
        <taxon>Dikarya</taxon>
        <taxon>Basidiomycota</taxon>
        <taxon>Pucciniomycotina</taxon>
        <taxon>Pucciniomycetes</taxon>
        <taxon>Pucciniales</taxon>
        <taxon>Sphaerophragmiaceae</taxon>
        <taxon>Austropuccinia</taxon>
    </lineage>
</organism>
<dbReference type="Pfam" id="PF07727">
    <property type="entry name" value="RVT_2"/>
    <property type="match status" value="1"/>
</dbReference>
<accession>A0A9Q3FAQ5</accession>